<protein>
    <submittedName>
        <fullName evidence="3">Uncharacterized protein</fullName>
    </submittedName>
</protein>
<feature type="transmembrane region" description="Helical" evidence="1">
    <location>
        <begin position="28"/>
        <end position="49"/>
    </location>
</feature>
<evidence type="ECO:0000256" key="1">
    <source>
        <dbReference type="SAM" id="Phobius"/>
    </source>
</evidence>
<accession>A0A509LRH4</accession>
<keyword evidence="1" id="KW-0812">Transmembrane</keyword>
<keyword evidence="1" id="KW-0472">Membrane</keyword>
<evidence type="ECO:0000313" key="4">
    <source>
        <dbReference type="Proteomes" id="UP000228502"/>
    </source>
</evidence>
<reference evidence="3 4" key="1">
    <citation type="submission" date="2017-10" db="EMBL/GenBank/DDBJ databases">
        <title>genome sequences of Staph epi in chlorhexidine trial.</title>
        <authorList>
            <person name="Greninger A.L."/>
            <person name="Addetia A."/>
            <person name="Qin X."/>
            <person name="Zerr D."/>
        </authorList>
    </citation>
    <scope>NUCLEOTIDE SEQUENCE [LARGE SCALE GENOMIC DNA]</scope>
    <source>
        <strain evidence="3 4">SCH-17</strain>
    </source>
</reference>
<dbReference type="EMBL" id="PEJG01000129">
    <property type="protein sequence ID" value="PIH08931.1"/>
    <property type="molecule type" value="Genomic_DNA"/>
</dbReference>
<dbReference type="RefSeq" id="WP_002484606.1">
    <property type="nucleotide sequence ID" value="NZ_CAJUUW010000028.1"/>
</dbReference>
<dbReference type="EMBL" id="JACGQI010000007">
    <property type="protein sequence ID" value="MBF2229916.1"/>
    <property type="molecule type" value="Genomic_DNA"/>
</dbReference>
<gene>
    <name evidence="3" type="ORF">CTJ08_13790</name>
    <name evidence="2" type="ORF">H3963_05655</name>
</gene>
<keyword evidence="1" id="KW-1133">Transmembrane helix</keyword>
<proteinExistence type="predicted"/>
<evidence type="ECO:0000313" key="2">
    <source>
        <dbReference type="EMBL" id="MBF2229916.1"/>
    </source>
</evidence>
<sequence length="81" mass="9242">MTELILIVSTLICVISFYQFLNTMNNIIAYIYVIILTVSLAITVSFAIGYNYLELLLTFLFALVFITIGDINKRVKTINKK</sequence>
<dbReference type="AlphaFoldDB" id="A0A509LRH4"/>
<name>A0A509LRH4_STAEP</name>
<feature type="transmembrane region" description="Helical" evidence="1">
    <location>
        <begin position="55"/>
        <end position="72"/>
    </location>
</feature>
<comment type="caution">
    <text evidence="3">The sequence shown here is derived from an EMBL/GenBank/DDBJ whole genome shotgun (WGS) entry which is preliminary data.</text>
</comment>
<organism evidence="3 4">
    <name type="scientific">Staphylococcus epidermidis</name>
    <dbReference type="NCBI Taxonomy" id="1282"/>
    <lineage>
        <taxon>Bacteria</taxon>
        <taxon>Bacillati</taxon>
        <taxon>Bacillota</taxon>
        <taxon>Bacilli</taxon>
        <taxon>Bacillales</taxon>
        <taxon>Staphylococcaceae</taxon>
        <taxon>Staphylococcus</taxon>
    </lineage>
</organism>
<dbReference type="Proteomes" id="UP000228502">
    <property type="component" value="Unassembled WGS sequence"/>
</dbReference>
<evidence type="ECO:0000313" key="3">
    <source>
        <dbReference type="EMBL" id="PIH08931.1"/>
    </source>
</evidence>
<reference evidence="2" key="2">
    <citation type="submission" date="2020-08" db="EMBL/GenBank/DDBJ databases">
        <title>Changes in the skin microbiome associated with squamous cell carcinoma in transplant recipients.</title>
        <authorList>
            <person name="Zaugg J."/>
            <person name="Krueger A."/>
            <person name="Lachner N."/>
        </authorList>
    </citation>
    <scope>NUCLEOTIDE SEQUENCE</scope>
    <source>
        <strain evidence="2">R5988</strain>
    </source>
</reference>
<dbReference type="Proteomes" id="UP000648077">
    <property type="component" value="Unassembled WGS sequence"/>
</dbReference>
<feature type="transmembrane region" description="Helical" evidence="1">
    <location>
        <begin position="6"/>
        <end position="21"/>
    </location>
</feature>